<reference evidence="5 6" key="2">
    <citation type="submission" date="2018-03" db="EMBL/GenBank/DDBJ databases">
        <authorList>
            <person name="Keele B.F."/>
        </authorList>
    </citation>
    <scope>NUCLEOTIDE SEQUENCE [LARGE SCALE GENOMIC DNA]</scope>
    <source>
        <strain evidence="5 6">CCALA 016</strain>
    </source>
</reference>
<sequence>MMTDEKSKKFQEEIRHYRQQLAANPENAEIYVNIGNIYANQQDWRKAIFHYRKAIKLNPQFAGAYRNLARVLQLSGKPKHAVQKWYIAMNLEPNWFKPEELYTLGQKLQKYGKLEQACQCYRQAIQLKPDFVKVYEELTTIFIQQKNQNLVIQTYQEAIQNNFHHLAIYLKLGKAFIIQENWQQAKLTYQQAIEKHPDSVTAHVELAFSLINLQQWQDAINCYHKVIELQPQNWKAYYQIGQIWQNQEQWNEAIIAYEQSLKLNPNPAFIYFNLGFIYFNMGDYEKAIAQYRLGFQFTTYQSQISLDVLNLYNQALNKIPSQDADEYYKLARAFRSQSEFQSAINCYQQAIKIDSDFQLAYIDLQYIPFTAEQLDLMITFYQNILQYHPHLALAWGNLGDLLTQRGKLDAAIQCYQTSSYEKAIQTNLSLAALDWKQKKEIGPDFIIIGAAKCGTTSLYEYLSQHPQVILPHKKELNFFSVHYQQGIEWYLSHFPTLADNADFITGEATPAYFDYPNVPERIYNLFPHVKLIVLLRNPVERAISWHYHKVNTGYEKRSLEEVIKVEFKKLQKIKSLTNIDYQTKRSSFFIGSLYIYYIKQWLKIFPKEQLLILPSEDLYNQPQKILSQTLNFLEISNHSYSSYIIHNQGSYPPIKEELKQFLNNFFKPYQEDLENCLNLKFSW</sequence>
<dbReference type="Pfam" id="PF14559">
    <property type="entry name" value="TPR_19"/>
    <property type="match status" value="1"/>
</dbReference>
<feature type="repeat" description="TPR" evidence="3">
    <location>
        <begin position="324"/>
        <end position="357"/>
    </location>
</feature>
<name>A0A2T1M3U8_9CHRO</name>
<reference evidence="5 6" key="1">
    <citation type="submission" date="2018-03" db="EMBL/GenBank/DDBJ databases">
        <title>The ancient ancestry and fast evolution of plastids.</title>
        <authorList>
            <person name="Moore K.R."/>
            <person name="Magnabosco C."/>
            <person name="Momper L."/>
            <person name="Gold D.A."/>
            <person name="Bosak T."/>
            <person name="Fournier G.P."/>
        </authorList>
    </citation>
    <scope>NUCLEOTIDE SEQUENCE [LARGE SCALE GENOMIC DNA]</scope>
    <source>
        <strain evidence="5 6">CCALA 016</strain>
    </source>
</reference>
<dbReference type="SMART" id="SM00028">
    <property type="entry name" value="TPR"/>
    <property type="match status" value="10"/>
</dbReference>
<dbReference type="OrthoDB" id="9797480at2"/>
<dbReference type="GO" id="GO:0008146">
    <property type="term" value="F:sulfotransferase activity"/>
    <property type="evidence" value="ECO:0007669"/>
    <property type="project" value="InterPro"/>
</dbReference>
<dbReference type="Pfam" id="PF13181">
    <property type="entry name" value="TPR_8"/>
    <property type="match status" value="1"/>
</dbReference>
<dbReference type="Proteomes" id="UP000239001">
    <property type="component" value="Unassembled WGS sequence"/>
</dbReference>
<organism evidence="5 6">
    <name type="scientific">Aphanothece hegewaldii CCALA 016</name>
    <dbReference type="NCBI Taxonomy" id="2107694"/>
    <lineage>
        <taxon>Bacteria</taxon>
        <taxon>Bacillati</taxon>
        <taxon>Cyanobacteriota</taxon>
        <taxon>Cyanophyceae</taxon>
        <taxon>Oscillatoriophycideae</taxon>
        <taxon>Chroococcales</taxon>
        <taxon>Aphanothecaceae</taxon>
        <taxon>Aphanothece</taxon>
    </lineage>
</organism>
<feature type="repeat" description="TPR" evidence="3">
    <location>
        <begin position="166"/>
        <end position="199"/>
    </location>
</feature>
<dbReference type="InterPro" id="IPR011990">
    <property type="entry name" value="TPR-like_helical_dom_sf"/>
</dbReference>
<feature type="repeat" description="TPR" evidence="3">
    <location>
        <begin position="98"/>
        <end position="131"/>
    </location>
</feature>
<comment type="caution">
    <text evidence="5">The sequence shown here is derived from an EMBL/GenBank/DDBJ whole genome shotgun (WGS) entry which is preliminary data.</text>
</comment>
<keyword evidence="6" id="KW-1185">Reference proteome</keyword>
<dbReference type="PANTHER" id="PTHR12558">
    <property type="entry name" value="CELL DIVISION CYCLE 16,23,27"/>
    <property type="match status" value="1"/>
</dbReference>
<dbReference type="PROSITE" id="PS50005">
    <property type="entry name" value="TPR"/>
    <property type="match status" value="7"/>
</dbReference>
<dbReference type="Pfam" id="PF07719">
    <property type="entry name" value="TPR_2"/>
    <property type="match status" value="1"/>
</dbReference>
<dbReference type="Gene3D" id="1.25.40.10">
    <property type="entry name" value="Tetratricopeptide repeat domain"/>
    <property type="match status" value="4"/>
</dbReference>
<dbReference type="InterPro" id="IPR000863">
    <property type="entry name" value="Sulfotransferase_dom"/>
</dbReference>
<keyword evidence="1" id="KW-0677">Repeat</keyword>
<evidence type="ECO:0000259" key="4">
    <source>
        <dbReference type="Pfam" id="PF00685"/>
    </source>
</evidence>
<dbReference type="PANTHER" id="PTHR12558:SF13">
    <property type="entry name" value="CELL DIVISION CYCLE PROTEIN 27 HOMOLOG"/>
    <property type="match status" value="1"/>
</dbReference>
<gene>
    <name evidence="5" type="ORF">C7H19_01480</name>
</gene>
<feature type="repeat" description="TPR" evidence="3">
    <location>
        <begin position="28"/>
        <end position="61"/>
    </location>
</feature>
<proteinExistence type="predicted"/>
<protein>
    <submittedName>
        <fullName evidence="5">Sulfotransferase</fullName>
    </submittedName>
</protein>
<dbReference type="InterPro" id="IPR019734">
    <property type="entry name" value="TPR_rpt"/>
</dbReference>
<feature type="repeat" description="TPR" evidence="3">
    <location>
        <begin position="268"/>
        <end position="301"/>
    </location>
</feature>
<keyword evidence="2 3" id="KW-0802">TPR repeat</keyword>
<dbReference type="PROSITE" id="PS50293">
    <property type="entry name" value="TPR_REGION"/>
    <property type="match status" value="2"/>
</dbReference>
<dbReference type="SUPFAM" id="SSF48452">
    <property type="entry name" value="TPR-like"/>
    <property type="match status" value="2"/>
</dbReference>
<keyword evidence="5" id="KW-0808">Transferase</keyword>
<dbReference type="Pfam" id="PF13414">
    <property type="entry name" value="TPR_11"/>
    <property type="match status" value="1"/>
</dbReference>
<accession>A0A2T1M3U8</accession>
<dbReference type="InterPro" id="IPR013105">
    <property type="entry name" value="TPR_2"/>
</dbReference>
<dbReference type="InterPro" id="IPR027417">
    <property type="entry name" value="P-loop_NTPase"/>
</dbReference>
<dbReference type="Pfam" id="PF00515">
    <property type="entry name" value="TPR_1"/>
    <property type="match status" value="2"/>
</dbReference>
<dbReference type="EMBL" id="PXOH01000001">
    <property type="protein sequence ID" value="PSF39486.1"/>
    <property type="molecule type" value="Genomic_DNA"/>
</dbReference>
<feature type="repeat" description="TPR" evidence="3">
    <location>
        <begin position="200"/>
        <end position="233"/>
    </location>
</feature>
<dbReference type="AlphaFoldDB" id="A0A2T1M3U8"/>
<feature type="repeat" description="TPR" evidence="3">
    <location>
        <begin position="234"/>
        <end position="267"/>
    </location>
</feature>
<evidence type="ECO:0000313" key="5">
    <source>
        <dbReference type="EMBL" id="PSF39486.1"/>
    </source>
</evidence>
<evidence type="ECO:0000256" key="3">
    <source>
        <dbReference type="PROSITE-ProRule" id="PRU00339"/>
    </source>
</evidence>
<evidence type="ECO:0000256" key="2">
    <source>
        <dbReference type="ARBA" id="ARBA00022803"/>
    </source>
</evidence>
<evidence type="ECO:0000256" key="1">
    <source>
        <dbReference type="ARBA" id="ARBA00022737"/>
    </source>
</evidence>
<dbReference type="Pfam" id="PF00685">
    <property type="entry name" value="Sulfotransfer_1"/>
    <property type="match status" value="1"/>
</dbReference>
<dbReference type="Gene3D" id="3.40.50.300">
    <property type="entry name" value="P-loop containing nucleotide triphosphate hydrolases"/>
    <property type="match status" value="1"/>
</dbReference>
<evidence type="ECO:0000313" key="6">
    <source>
        <dbReference type="Proteomes" id="UP000239001"/>
    </source>
</evidence>
<dbReference type="SUPFAM" id="SSF52540">
    <property type="entry name" value="P-loop containing nucleoside triphosphate hydrolases"/>
    <property type="match status" value="1"/>
</dbReference>
<feature type="domain" description="Sulfotransferase" evidence="4">
    <location>
        <begin position="443"/>
        <end position="637"/>
    </location>
</feature>
<dbReference type="RefSeq" id="WP_106455106.1">
    <property type="nucleotide sequence ID" value="NZ_PXOH01000001.1"/>
</dbReference>